<dbReference type="Proteomes" id="UP000182764">
    <property type="component" value="Unassembled WGS sequence"/>
</dbReference>
<keyword evidence="1" id="KW-0812">Transmembrane</keyword>
<evidence type="ECO:0000256" key="1">
    <source>
        <dbReference type="SAM" id="Phobius"/>
    </source>
</evidence>
<evidence type="ECO:0008006" key="6">
    <source>
        <dbReference type="Google" id="ProtNLM"/>
    </source>
</evidence>
<reference evidence="2 4" key="1">
    <citation type="submission" date="2014-02" db="EMBL/GenBank/DDBJ databases">
        <authorList>
            <person name="Manrique M."/>
        </authorList>
    </citation>
    <scope>NUCLEOTIDE SEQUENCE [LARGE SCALE GENOMIC DNA]</scope>
    <source>
        <strain evidence="2 4">LMG17956</strain>
    </source>
</reference>
<feature type="transmembrane region" description="Helical" evidence="1">
    <location>
        <begin position="56"/>
        <end position="74"/>
    </location>
</feature>
<dbReference type="EMBL" id="CCBC010000133">
    <property type="protein sequence ID" value="CDO17649.1"/>
    <property type="molecule type" value="Genomic_DNA"/>
</dbReference>
<keyword evidence="1" id="KW-1133">Transmembrane helix</keyword>
<feature type="transmembrane region" description="Helical" evidence="1">
    <location>
        <begin position="29"/>
        <end position="50"/>
    </location>
</feature>
<dbReference type="RefSeq" id="WP_039693540.1">
    <property type="nucleotide sequence ID" value="NZ_FNFJ01000001.1"/>
</dbReference>
<dbReference type="InterPro" id="IPR021506">
    <property type="entry name" value="DUF3165"/>
</dbReference>
<keyword evidence="1" id="KW-0472">Membrane</keyword>
<dbReference type="Pfam" id="PF11364">
    <property type="entry name" value="DUF3165"/>
    <property type="match status" value="1"/>
</dbReference>
<evidence type="ECO:0000313" key="5">
    <source>
        <dbReference type="Proteomes" id="UP000182764"/>
    </source>
</evidence>
<reference evidence="3 5" key="3">
    <citation type="submission" date="2016-10" db="EMBL/GenBank/DDBJ databases">
        <authorList>
            <person name="de Groot N.N."/>
        </authorList>
    </citation>
    <scope>NUCLEOTIDE SEQUENCE [LARGE SCALE GENOMIC DNA]</scope>
    <source>
        <strain evidence="3 5">VTM1R29</strain>
    </source>
</reference>
<dbReference type="AlphaFoldDB" id="A0A060RGQ4"/>
<dbReference type="EMBL" id="FOBM01000006">
    <property type="protein sequence ID" value="SEM21754.1"/>
    <property type="molecule type" value="Genomic_DNA"/>
</dbReference>
<protein>
    <recommendedName>
        <fullName evidence="6">DUF3165 family protein</fullName>
    </recommendedName>
</protein>
<feature type="transmembrane region" description="Helical" evidence="1">
    <location>
        <begin position="6"/>
        <end position="22"/>
    </location>
</feature>
<proteinExistence type="predicted"/>
<organism evidence="2 4">
    <name type="scientific">Streptococcus gallolyticus</name>
    <dbReference type="NCBI Taxonomy" id="315405"/>
    <lineage>
        <taxon>Bacteria</taxon>
        <taxon>Bacillati</taxon>
        <taxon>Bacillota</taxon>
        <taxon>Bacilli</taxon>
        <taxon>Lactobacillales</taxon>
        <taxon>Streptococcaceae</taxon>
        <taxon>Streptococcus</taxon>
    </lineage>
</organism>
<evidence type="ECO:0000313" key="2">
    <source>
        <dbReference type="EMBL" id="CDO17649.1"/>
    </source>
</evidence>
<gene>
    <name evidence="2" type="ORF">BN963_SGAL_00842</name>
    <name evidence="3" type="ORF">SAMN04487839_10660</name>
</gene>
<dbReference type="Proteomes" id="UP000027584">
    <property type="component" value="Unassembled WGS sequence"/>
</dbReference>
<sequence length="90" mass="10183">MFYLIVAILIVSYYFFMAPKTIRSTLNMIGMVGAVALLLVLAAMSFVKIMQSPPEIFLGLAMVALGFFAIRDVYRLPSKRDEKKHYSKKS</sequence>
<evidence type="ECO:0000313" key="3">
    <source>
        <dbReference type="EMBL" id="SEM21754.1"/>
    </source>
</evidence>
<accession>A0A060RGQ4</accession>
<evidence type="ECO:0000313" key="4">
    <source>
        <dbReference type="Proteomes" id="UP000027584"/>
    </source>
</evidence>
<reference evidence="2 4" key="2">
    <citation type="submission" date="2014-05" db="EMBL/GenBank/DDBJ databases">
        <title>Genome sequence of Streptococcus gallolyticus.</title>
        <authorList>
            <person name="Del Campo R."/>
        </authorList>
    </citation>
    <scope>NUCLEOTIDE SEQUENCE [LARGE SCALE GENOMIC DNA]</scope>
    <source>
        <strain evidence="2 4">LMG17956</strain>
    </source>
</reference>
<name>A0A060RGQ4_9STRE</name>